<sequence length="65" mass="7033">MSRHDEPNEYGFSGDPTAPEPPPRGKPDEQDRAEAVAVPGDDLTAPAAEALVEETEDLPPAERRH</sequence>
<accession>A0A318NFD1</accession>
<evidence type="ECO:0000313" key="3">
    <source>
        <dbReference type="Proteomes" id="UP000248333"/>
    </source>
</evidence>
<gene>
    <name evidence="2" type="ORF">C7C45_30980</name>
</gene>
<organism evidence="2 3">
    <name type="scientific">Micromonospora arborensis</name>
    <dbReference type="NCBI Taxonomy" id="2116518"/>
    <lineage>
        <taxon>Bacteria</taxon>
        <taxon>Bacillati</taxon>
        <taxon>Actinomycetota</taxon>
        <taxon>Actinomycetes</taxon>
        <taxon>Micromonosporales</taxon>
        <taxon>Micromonosporaceae</taxon>
        <taxon>Micromonospora</taxon>
    </lineage>
</organism>
<protein>
    <submittedName>
        <fullName evidence="2">Uncharacterized protein</fullName>
    </submittedName>
</protein>
<feature type="region of interest" description="Disordered" evidence="1">
    <location>
        <begin position="1"/>
        <end position="65"/>
    </location>
</feature>
<evidence type="ECO:0000256" key="1">
    <source>
        <dbReference type="SAM" id="MobiDB-lite"/>
    </source>
</evidence>
<dbReference type="RefSeq" id="WP_110568117.1">
    <property type="nucleotide sequence ID" value="NZ_JBEZDK010000014.1"/>
</dbReference>
<comment type="caution">
    <text evidence="2">The sequence shown here is derived from an EMBL/GenBank/DDBJ whole genome shotgun (WGS) entry which is preliminary data.</text>
</comment>
<name>A0A318NFD1_9ACTN</name>
<reference evidence="2 3" key="1">
    <citation type="submission" date="2018-03" db="EMBL/GenBank/DDBJ databases">
        <title>Bioinformatic expansion and discovery of thiopeptide antibiotics.</title>
        <authorList>
            <person name="Schwalen C.J."/>
            <person name="Hudson G.A."/>
            <person name="Mitchell D.A."/>
        </authorList>
    </citation>
    <scope>NUCLEOTIDE SEQUENCE [LARGE SCALE GENOMIC DNA]</scope>
    <source>
        <strain evidence="2 3">NRRL 8041</strain>
    </source>
</reference>
<keyword evidence="3" id="KW-1185">Reference proteome</keyword>
<dbReference type="OrthoDB" id="3402529at2"/>
<proteinExistence type="predicted"/>
<dbReference type="AlphaFoldDB" id="A0A318NFD1"/>
<dbReference type="Proteomes" id="UP000248333">
    <property type="component" value="Unassembled WGS sequence"/>
</dbReference>
<feature type="compositionally biased region" description="Basic and acidic residues" evidence="1">
    <location>
        <begin position="23"/>
        <end position="34"/>
    </location>
</feature>
<dbReference type="EMBL" id="PYBV01000057">
    <property type="protein sequence ID" value="PYC63940.1"/>
    <property type="molecule type" value="Genomic_DNA"/>
</dbReference>
<evidence type="ECO:0000313" key="2">
    <source>
        <dbReference type="EMBL" id="PYC63940.1"/>
    </source>
</evidence>